<feature type="region of interest" description="Disordered" evidence="2">
    <location>
        <begin position="111"/>
        <end position="154"/>
    </location>
</feature>
<dbReference type="Proteomes" id="UP001152747">
    <property type="component" value="Unassembled WGS sequence"/>
</dbReference>
<dbReference type="EMBL" id="CANHGI010000006">
    <property type="protein sequence ID" value="CAI5455252.1"/>
    <property type="molecule type" value="Genomic_DNA"/>
</dbReference>
<feature type="coiled-coil region" evidence="1">
    <location>
        <begin position="78"/>
        <end position="105"/>
    </location>
</feature>
<feature type="region of interest" description="Disordered" evidence="2">
    <location>
        <begin position="25"/>
        <end position="66"/>
    </location>
</feature>
<name>A0A9P1J2U2_9PELO</name>
<feature type="region of interest" description="Disordered" evidence="2">
    <location>
        <begin position="168"/>
        <end position="189"/>
    </location>
</feature>
<accession>A0A9P1J2U2</accession>
<evidence type="ECO:0000313" key="3">
    <source>
        <dbReference type="EMBL" id="CAI5455252.1"/>
    </source>
</evidence>
<proteinExistence type="predicted"/>
<dbReference type="OrthoDB" id="5832300at2759"/>
<reference evidence="3" key="1">
    <citation type="submission" date="2022-11" db="EMBL/GenBank/DDBJ databases">
        <authorList>
            <person name="Kikuchi T."/>
        </authorList>
    </citation>
    <scope>NUCLEOTIDE SEQUENCE</scope>
    <source>
        <strain evidence="3">PS1010</strain>
    </source>
</reference>
<feature type="compositionally biased region" description="Polar residues" evidence="2">
    <location>
        <begin position="54"/>
        <end position="66"/>
    </location>
</feature>
<evidence type="ECO:0000256" key="1">
    <source>
        <dbReference type="SAM" id="Coils"/>
    </source>
</evidence>
<organism evidence="3 4">
    <name type="scientific">Caenorhabditis angaria</name>
    <dbReference type="NCBI Taxonomy" id="860376"/>
    <lineage>
        <taxon>Eukaryota</taxon>
        <taxon>Metazoa</taxon>
        <taxon>Ecdysozoa</taxon>
        <taxon>Nematoda</taxon>
        <taxon>Chromadorea</taxon>
        <taxon>Rhabditida</taxon>
        <taxon>Rhabditina</taxon>
        <taxon>Rhabditomorpha</taxon>
        <taxon>Rhabditoidea</taxon>
        <taxon>Rhabditidae</taxon>
        <taxon>Peloderinae</taxon>
        <taxon>Caenorhabditis</taxon>
    </lineage>
</organism>
<feature type="compositionally biased region" description="Low complexity" evidence="2">
    <location>
        <begin position="30"/>
        <end position="44"/>
    </location>
</feature>
<evidence type="ECO:0000256" key="2">
    <source>
        <dbReference type="SAM" id="MobiDB-lite"/>
    </source>
</evidence>
<dbReference type="AlphaFoldDB" id="A0A9P1J2U2"/>
<protein>
    <submittedName>
        <fullName evidence="3">Uncharacterized protein</fullName>
    </submittedName>
</protein>
<keyword evidence="4" id="KW-1185">Reference proteome</keyword>
<sequence>MSNGYKNQPISGFTGYIPGAKWQVGSRYVPQQQHPSQNQKSQQKPTEEYDQSLRIPSSTNQSMSQMRNEKTLFAEMSNDELREKLAQMQLDMQNLQMAISRDRNNYESMEFNNETRNHPSNQQQNSHENKQRSKSVPRKIETNPFDGIESGWWSKGEVKRNQERRQIANGGQIVSGGNWSQRPPSQQRQSRKFRALDQDSGVEDIPAAGYSGHIQGLKHIGVGKPFNLAAKQAKKEYIERRRTYSGSRDIVNGKLRGVQYSDEEVLTNTVKLPDNHFN</sequence>
<keyword evidence="1" id="KW-0175">Coiled coil</keyword>
<comment type="caution">
    <text evidence="3">The sequence shown here is derived from an EMBL/GenBank/DDBJ whole genome shotgun (WGS) entry which is preliminary data.</text>
</comment>
<feature type="compositionally biased region" description="Polar residues" evidence="2">
    <location>
        <begin position="111"/>
        <end position="126"/>
    </location>
</feature>
<evidence type="ECO:0000313" key="4">
    <source>
        <dbReference type="Proteomes" id="UP001152747"/>
    </source>
</evidence>
<gene>
    <name evidence="3" type="ORF">CAMP_LOCUS17889</name>
</gene>